<comment type="caution">
    <text evidence="2">The sequence shown here is derived from an EMBL/GenBank/DDBJ whole genome shotgun (WGS) entry which is preliminary data.</text>
</comment>
<reference evidence="2 3" key="1">
    <citation type="submission" date="2024-03" db="EMBL/GenBank/DDBJ databases">
        <title>Human intestinal bacterial collection.</title>
        <authorList>
            <person name="Pauvert C."/>
            <person name="Hitch T.C.A."/>
            <person name="Clavel T."/>
        </authorList>
    </citation>
    <scope>NUCLEOTIDE SEQUENCE [LARGE SCALE GENOMIC DNA]</scope>
    <source>
        <strain evidence="2 3">CLA-AP-H29</strain>
    </source>
</reference>
<evidence type="ECO:0000313" key="2">
    <source>
        <dbReference type="EMBL" id="MEQ2441987.1"/>
    </source>
</evidence>
<keyword evidence="3" id="KW-1185">Reference proteome</keyword>
<gene>
    <name evidence="2" type="ORF">WMO64_00710</name>
</gene>
<proteinExistence type="predicted"/>
<name>A0ABV1E3X0_9FIRM</name>
<dbReference type="RefSeq" id="WP_294518844.1">
    <property type="nucleotide sequence ID" value="NZ_JBBMFK010000001.1"/>
</dbReference>
<dbReference type="EMBL" id="JBBMFK010000001">
    <property type="protein sequence ID" value="MEQ2441987.1"/>
    <property type="molecule type" value="Genomic_DNA"/>
</dbReference>
<dbReference type="InterPro" id="IPR011105">
    <property type="entry name" value="Cell_wall_hydrolase_SleB"/>
</dbReference>
<feature type="domain" description="Cell wall hydrolase SleB" evidence="1">
    <location>
        <begin position="19"/>
        <end position="135"/>
    </location>
</feature>
<dbReference type="Gene3D" id="1.10.10.2520">
    <property type="entry name" value="Cell wall hydrolase SleB, domain 1"/>
    <property type="match status" value="1"/>
</dbReference>
<dbReference type="Pfam" id="PF07486">
    <property type="entry name" value="Hydrolase_2"/>
    <property type="match status" value="1"/>
</dbReference>
<dbReference type="GO" id="GO:0016787">
    <property type="term" value="F:hydrolase activity"/>
    <property type="evidence" value="ECO:0007669"/>
    <property type="project" value="UniProtKB-KW"/>
</dbReference>
<evidence type="ECO:0000259" key="1">
    <source>
        <dbReference type="Pfam" id="PF07486"/>
    </source>
</evidence>
<organism evidence="2 3">
    <name type="scientific">Pseudoflavonifractor intestinihominis</name>
    <dbReference type="NCBI Taxonomy" id="3133171"/>
    <lineage>
        <taxon>Bacteria</taxon>
        <taxon>Bacillati</taxon>
        <taxon>Bacillota</taxon>
        <taxon>Clostridia</taxon>
        <taxon>Eubacteriales</taxon>
        <taxon>Oscillospiraceae</taxon>
        <taxon>Pseudoflavonifractor</taxon>
    </lineage>
</organism>
<sequence length="144" mass="16263">MAYSDLELLARIVKCEAGGEGLNGMRAVASVVMNRVNITYGEYGRLHTVREVVFQPRQFVCAMETVGGQYNAQNLYNMSLEQTHWDVAEWAMAGNRLTNLGFALWFFNPYSPECRPFFPSQVGEFAIRIGDHCFYNPTAAYADT</sequence>
<dbReference type="InterPro" id="IPR042047">
    <property type="entry name" value="SleB_dom1"/>
</dbReference>
<dbReference type="Proteomes" id="UP001464378">
    <property type="component" value="Unassembled WGS sequence"/>
</dbReference>
<keyword evidence="2" id="KW-0378">Hydrolase</keyword>
<protein>
    <submittedName>
        <fullName evidence="2">Cell wall hydrolase</fullName>
    </submittedName>
</protein>
<accession>A0ABV1E3X0</accession>
<evidence type="ECO:0000313" key="3">
    <source>
        <dbReference type="Proteomes" id="UP001464378"/>
    </source>
</evidence>